<dbReference type="InterPro" id="IPR008651">
    <property type="entry name" value="Uncharacterised_HicB"/>
</dbReference>
<dbReference type="EMBL" id="VTFY01000009">
    <property type="protein sequence ID" value="MRX83215.1"/>
    <property type="molecule type" value="Genomic_DNA"/>
</dbReference>
<dbReference type="GO" id="GO:0006355">
    <property type="term" value="P:regulation of DNA-templated transcription"/>
    <property type="evidence" value="ECO:0007669"/>
    <property type="project" value="InterPro"/>
</dbReference>
<dbReference type="AlphaFoldDB" id="A0A6N7RPD1"/>
<proteinExistence type="predicted"/>
<reference evidence="2" key="1">
    <citation type="submission" date="2019-08" db="EMBL/GenBank/DDBJ databases">
        <title>Arthrobacter sp. nov., isolated from plateau pika and Tibetan wild ass.</title>
        <authorList>
            <person name="Ge Y."/>
        </authorList>
    </citation>
    <scope>NUCLEOTIDE SEQUENCE [LARGE SCALE GENOMIC DNA]</scope>
    <source>
        <strain evidence="2">HF-4214</strain>
    </source>
</reference>
<name>A0A6N7RPD1_9ACTN</name>
<dbReference type="InterPro" id="IPR010985">
    <property type="entry name" value="Ribbon_hlx_hlx"/>
</dbReference>
<dbReference type="Proteomes" id="UP000438093">
    <property type="component" value="Unassembled WGS sequence"/>
</dbReference>
<dbReference type="SUPFAM" id="SSF47598">
    <property type="entry name" value="Ribbon-helix-helix"/>
    <property type="match status" value="1"/>
</dbReference>
<organism evidence="1 2">
    <name type="scientific">Eggerthella guodeyinii</name>
    <dbReference type="NCBI Taxonomy" id="2690837"/>
    <lineage>
        <taxon>Bacteria</taxon>
        <taxon>Bacillati</taxon>
        <taxon>Actinomycetota</taxon>
        <taxon>Coriobacteriia</taxon>
        <taxon>Eggerthellales</taxon>
        <taxon>Eggerthellaceae</taxon>
        <taxon>Eggerthella</taxon>
    </lineage>
</organism>
<keyword evidence="2" id="KW-1185">Reference proteome</keyword>
<gene>
    <name evidence="1" type="ORF">GJG86_12025</name>
</gene>
<sequence>MSEAGRSNMLSYRGYSTFVRYDTASGRLYGKLEGVRAYVDYELDDRYGSVEEAFREAVDDYLAYCEDAGIVPEKPYSGKFNVRVTPTLHAAAAAKADREGTTLNNVVKEALAAYV</sequence>
<evidence type="ECO:0000313" key="1">
    <source>
        <dbReference type="EMBL" id="MRX83215.1"/>
    </source>
</evidence>
<dbReference type="Pfam" id="PF05534">
    <property type="entry name" value="HicB"/>
    <property type="match status" value="1"/>
</dbReference>
<dbReference type="RefSeq" id="WP_154334030.1">
    <property type="nucleotide sequence ID" value="NZ_VTFY01000009.1"/>
</dbReference>
<comment type="caution">
    <text evidence="1">The sequence shown here is derived from an EMBL/GenBank/DDBJ whole genome shotgun (WGS) entry which is preliminary data.</text>
</comment>
<accession>A0A6N7RPD1</accession>
<dbReference type="InterPro" id="IPR035069">
    <property type="entry name" value="TTHA1013/TTHA0281-like"/>
</dbReference>
<dbReference type="SUPFAM" id="SSF143100">
    <property type="entry name" value="TTHA1013/TTHA0281-like"/>
    <property type="match status" value="1"/>
</dbReference>
<evidence type="ECO:0000313" key="2">
    <source>
        <dbReference type="Proteomes" id="UP000438093"/>
    </source>
</evidence>
<protein>
    <submittedName>
        <fullName evidence="1">Toxin-antitoxin system HicB family antitoxin</fullName>
    </submittedName>
</protein>